<keyword evidence="3" id="KW-0539">Nucleus</keyword>
<keyword evidence="3" id="KW-0223">Dioxygenase</keyword>
<comment type="cofactor">
    <cofactor evidence="3">
        <name>Fe(2+)</name>
        <dbReference type="ChEBI" id="CHEBI:29033"/>
    </cofactor>
    <text evidence="3">Binds 1 Fe(2+) ion per subunit.</text>
</comment>
<dbReference type="PROSITE" id="PS51184">
    <property type="entry name" value="JMJC"/>
    <property type="match status" value="1"/>
</dbReference>
<keyword evidence="3" id="KW-0805">Transcription regulation</keyword>
<organism evidence="5">
    <name type="scientific">Chrysotila carterae</name>
    <name type="common">Marine alga</name>
    <name type="synonym">Syracosphaera carterae</name>
    <dbReference type="NCBI Taxonomy" id="13221"/>
    <lineage>
        <taxon>Eukaryota</taxon>
        <taxon>Haptista</taxon>
        <taxon>Haptophyta</taxon>
        <taxon>Prymnesiophyceae</taxon>
        <taxon>Isochrysidales</taxon>
        <taxon>Isochrysidaceae</taxon>
        <taxon>Chrysotila</taxon>
    </lineage>
</organism>
<dbReference type="Pfam" id="PF08007">
    <property type="entry name" value="JmjC_2"/>
    <property type="match status" value="1"/>
</dbReference>
<dbReference type="GO" id="GO:0005634">
    <property type="term" value="C:nucleus"/>
    <property type="evidence" value="ECO:0007669"/>
    <property type="project" value="UniProtKB-SubCell"/>
</dbReference>
<feature type="domain" description="JmjC" evidence="4">
    <location>
        <begin position="166"/>
        <end position="321"/>
    </location>
</feature>
<dbReference type="Gene3D" id="2.60.120.650">
    <property type="entry name" value="Cupin"/>
    <property type="match status" value="1"/>
</dbReference>
<accession>A0A7S4FAL1</accession>
<reference evidence="5" key="1">
    <citation type="submission" date="2021-01" db="EMBL/GenBank/DDBJ databases">
        <authorList>
            <person name="Corre E."/>
            <person name="Pelletier E."/>
            <person name="Niang G."/>
            <person name="Scheremetjew M."/>
            <person name="Finn R."/>
            <person name="Kale V."/>
            <person name="Holt S."/>
            <person name="Cochrane G."/>
            <person name="Meng A."/>
            <person name="Brown T."/>
            <person name="Cohen L."/>
        </authorList>
    </citation>
    <scope>NUCLEOTIDE SEQUENCE</scope>
    <source>
        <strain evidence="5">CCMP645</strain>
    </source>
</reference>
<dbReference type="AlphaFoldDB" id="A0A7S4FAL1"/>
<dbReference type="InterPro" id="IPR003347">
    <property type="entry name" value="JmjC_dom"/>
</dbReference>
<evidence type="ECO:0000313" key="5">
    <source>
        <dbReference type="EMBL" id="CAE0784239.1"/>
    </source>
</evidence>
<dbReference type="EC" id="1.14.11.-" evidence="3"/>
<sequence>MPKSKPLRTPKEVKAANPCKWGATNRLAVPVALLAGIAALYVQHQGKSAGVAERLLSMPSPVEEQLLESCEVLKPLWGGIGCRDFLREHWETSPLVSHQAQFLSEQLLHLENITQMVKMWPFRFKKNHATAVLQKPASGFLADERWPRGEAVPHYVVDVALREQLTLVLHNLEVYWPPIARFVWHVNNYFHAYTQVNLYLSPAELEVATAPHQDAHSVFIVQLQGAKRWSVHAPRTPLTLKAKQRGKQGDVVRAGDRRLMGGALLETTLRPGSVLYVPRAFFHHTSTATSAESFEPSVALTVSITSEDVFTTWLHLLGEALEQAPPHAAVEAERLKDAMRKQAVLDGDSPLGSQLREALPRAIMAPHLECPCFASTSTNWQMWRSHALQLLRQIAQKHPELQLRWLRDEEDAYFLYTELDKVLARKKVPNKMKMSQIEAFLNAMDGLQLSYPQANVNITQIFMIEKQDKSYVPVDRTWHAPWQW</sequence>
<gene>
    <name evidence="5" type="ORF">PCAR00345_LOCUS36944</name>
</gene>
<dbReference type="GO" id="GO:0005506">
    <property type="term" value="F:iron ion binding"/>
    <property type="evidence" value="ECO:0007669"/>
    <property type="project" value="UniProtKB-UniRule"/>
</dbReference>
<dbReference type="GO" id="GO:0016706">
    <property type="term" value="F:2-oxoglutarate-dependent dioxygenase activity"/>
    <property type="evidence" value="ECO:0007669"/>
    <property type="project" value="UniProtKB-UniRule"/>
</dbReference>
<keyword evidence="2 3" id="KW-0408">Iron</keyword>
<name>A0A7S4FAL1_CHRCT</name>
<comment type="similarity">
    <text evidence="3">Belongs to the ROX family.</text>
</comment>
<evidence type="ECO:0000256" key="2">
    <source>
        <dbReference type="ARBA" id="ARBA00023004"/>
    </source>
</evidence>
<dbReference type="EMBL" id="HBIZ01058918">
    <property type="protein sequence ID" value="CAE0784239.1"/>
    <property type="molecule type" value="Transcribed_RNA"/>
</dbReference>
<comment type="subcellular location">
    <subcellularLocation>
        <location evidence="3">Nucleus</location>
    </subcellularLocation>
</comment>
<comment type="function">
    <text evidence="3">Oxygenase that can act as both a histone lysine demethylase and a ribosomal histidine hydroxylase.</text>
</comment>
<dbReference type="InterPro" id="IPR039994">
    <property type="entry name" value="NO66-like"/>
</dbReference>
<keyword evidence="3" id="KW-0804">Transcription</keyword>
<dbReference type="PANTHER" id="PTHR13096:SF8">
    <property type="entry name" value="RIBOSOMAL OXYGENASE 1"/>
    <property type="match status" value="1"/>
</dbReference>
<evidence type="ECO:0000259" key="4">
    <source>
        <dbReference type="PROSITE" id="PS51184"/>
    </source>
</evidence>
<dbReference type="SUPFAM" id="SSF51197">
    <property type="entry name" value="Clavaminate synthase-like"/>
    <property type="match status" value="1"/>
</dbReference>
<evidence type="ECO:0000256" key="3">
    <source>
        <dbReference type="RuleBase" id="RU366061"/>
    </source>
</evidence>
<proteinExistence type="inferred from homology"/>
<evidence type="ECO:0000256" key="1">
    <source>
        <dbReference type="ARBA" id="ARBA00022723"/>
    </source>
</evidence>
<protein>
    <recommendedName>
        <fullName evidence="3">Bifunctional lysine-specific demethylase and histidyl-hydroxylase</fullName>
        <ecNumber evidence="3">1.14.11.-</ecNumber>
    </recommendedName>
</protein>
<dbReference type="PANTHER" id="PTHR13096">
    <property type="entry name" value="MINA53 MYC INDUCED NUCLEAR ANTIGEN"/>
    <property type="match status" value="1"/>
</dbReference>
<keyword evidence="1 3" id="KW-0479">Metal-binding</keyword>
<keyword evidence="3" id="KW-0560">Oxidoreductase</keyword>